<dbReference type="CDD" id="cd00077">
    <property type="entry name" value="HDc"/>
    <property type="match status" value="1"/>
</dbReference>
<dbReference type="InterPro" id="IPR052567">
    <property type="entry name" value="OP_Dioxygenase"/>
</dbReference>
<evidence type="ECO:0000313" key="2">
    <source>
        <dbReference type="EMBL" id="TWT76047.1"/>
    </source>
</evidence>
<dbReference type="EMBL" id="SJPO01000006">
    <property type="protein sequence ID" value="TWT76047.1"/>
    <property type="molecule type" value="Genomic_DNA"/>
</dbReference>
<feature type="domain" description="HD" evidence="1">
    <location>
        <begin position="35"/>
        <end position="106"/>
    </location>
</feature>
<dbReference type="PANTHER" id="PTHR40202">
    <property type="match status" value="1"/>
</dbReference>
<dbReference type="RefSeq" id="WP_231956464.1">
    <property type="nucleotide sequence ID" value="NZ_SJPO01000006.1"/>
</dbReference>
<dbReference type="NCBIfam" id="TIGR03276">
    <property type="entry name" value="Phn-HD"/>
    <property type="match status" value="1"/>
</dbReference>
<dbReference type="InterPro" id="IPR017670">
    <property type="entry name" value="Phosphonate_degrad-assoc"/>
</dbReference>
<dbReference type="SUPFAM" id="SSF109604">
    <property type="entry name" value="HD-domain/PDEase-like"/>
    <property type="match status" value="1"/>
</dbReference>
<dbReference type="Pfam" id="PF01966">
    <property type="entry name" value="HD"/>
    <property type="match status" value="1"/>
</dbReference>
<dbReference type="InterPro" id="IPR003607">
    <property type="entry name" value="HD/PDEase_dom"/>
</dbReference>
<accession>A0A5C5YML3</accession>
<evidence type="ECO:0000313" key="3">
    <source>
        <dbReference type="Proteomes" id="UP000318478"/>
    </source>
</evidence>
<name>A0A5C5YML3_9BACT</name>
<dbReference type="Gene3D" id="1.10.3210.10">
    <property type="entry name" value="Hypothetical protein af1432"/>
    <property type="match status" value="1"/>
</dbReference>
<keyword evidence="3" id="KW-1185">Reference proteome</keyword>
<organism evidence="2 3">
    <name type="scientific">Posidoniimonas polymericola</name>
    <dbReference type="NCBI Taxonomy" id="2528002"/>
    <lineage>
        <taxon>Bacteria</taxon>
        <taxon>Pseudomonadati</taxon>
        <taxon>Planctomycetota</taxon>
        <taxon>Planctomycetia</taxon>
        <taxon>Pirellulales</taxon>
        <taxon>Lacipirellulaceae</taxon>
        <taxon>Posidoniimonas</taxon>
    </lineage>
</organism>
<proteinExistence type="predicted"/>
<dbReference type="Proteomes" id="UP000318478">
    <property type="component" value="Unassembled WGS sequence"/>
</dbReference>
<protein>
    <recommendedName>
        <fullName evidence="1">HD domain-containing protein</fullName>
    </recommendedName>
</protein>
<evidence type="ECO:0000259" key="1">
    <source>
        <dbReference type="Pfam" id="PF01966"/>
    </source>
</evidence>
<dbReference type="InterPro" id="IPR006674">
    <property type="entry name" value="HD_domain"/>
</dbReference>
<dbReference type="AlphaFoldDB" id="A0A5C5YML3"/>
<reference evidence="2 3" key="1">
    <citation type="submission" date="2019-02" db="EMBL/GenBank/DDBJ databases">
        <title>Deep-cultivation of Planctomycetes and their phenomic and genomic characterization uncovers novel biology.</title>
        <authorList>
            <person name="Wiegand S."/>
            <person name="Jogler M."/>
            <person name="Boedeker C."/>
            <person name="Pinto D."/>
            <person name="Vollmers J."/>
            <person name="Rivas-Marin E."/>
            <person name="Kohn T."/>
            <person name="Peeters S.H."/>
            <person name="Heuer A."/>
            <person name="Rast P."/>
            <person name="Oberbeckmann S."/>
            <person name="Bunk B."/>
            <person name="Jeske O."/>
            <person name="Meyerdierks A."/>
            <person name="Storesund J.E."/>
            <person name="Kallscheuer N."/>
            <person name="Luecker S."/>
            <person name="Lage O.M."/>
            <person name="Pohl T."/>
            <person name="Merkel B.J."/>
            <person name="Hornburger P."/>
            <person name="Mueller R.-W."/>
            <person name="Bruemmer F."/>
            <person name="Labrenz M."/>
            <person name="Spormann A.M."/>
            <person name="Op Den Camp H."/>
            <person name="Overmann J."/>
            <person name="Amann R."/>
            <person name="Jetten M.S.M."/>
            <person name="Mascher T."/>
            <person name="Medema M.H."/>
            <person name="Devos D.P."/>
            <person name="Kaster A.-K."/>
            <person name="Ovreas L."/>
            <person name="Rohde M."/>
            <person name="Galperin M.Y."/>
            <person name="Jogler C."/>
        </authorList>
    </citation>
    <scope>NUCLEOTIDE SEQUENCE [LARGE SCALE GENOMIC DNA]</scope>
    <source>
        <strain evidence="2 3">Pla123a</strain>
    </source>
</reference>
<dbReference type="PANTHER" id="PTHR40202:SF1">
    <property type="entry name" value="HD DOMAIN-CONTAINING PROTEIN"/>
    <property type="match status" value="1"/>
</dbReference>
<sequence length="191" mass="21336">MPKEENVREVLSLFAEHGESQYGGEAVSQLEHGIQAATWAEREGASAELITAALLHDVGHLLHNLPDDAPDNGVDDLHEVLGAEWLGNRFPESVLEPVRMHVDAKRYLCAADPNYRAGLSEPSEISLQLQGGPMNRVECEAFRSNPHFEDAVRLRRWDDLAKDPDMQTPNLDHFMQYVQQACVRQASTPTN</sequence>
<comment type="caution">
    <text evidence="2">The sequence shown here is derived from an EMBL/GenBank/DDBJ whole genome shotgun (WGS) entry which is preliminary data.</text>
</comment>
<gene>
    <name evidence="2" type="ORF">Pla123a_28330</name>
</gene>